<dbReference type="KEGG" id="vg:11257948"/>
<protein>
    <submittedName>
        <fullName evidence="1">Hypothetical phage protein</fullName>
    </submittedName>
</protein>
<dbReference type="RefSeq" id="YP_004895340.1">
    <property type="nucleotide sequence ID" value="NC_016073.1"/>
</dbReference>
<name>G4WAT6_9CAUD</name>
<reference evidence="1 2" key="1">
    <citation type="journal article" date="2012" name="Appl. Environ. Microbiol.">
        <title>Characterization and Comparative Genomic Analysis of a Novel Bacteriophage, SFP10, Simultaneously Inhibiting both Salmonella enterica and Escherichia coli O157:H7.</title>
        <authorList>
            <person name="Park M."/>
            <person name="Lee J.H."/>
            <person name="Shin H."/>
            <person name="Kim M."/>
            <person name="Choi J."/>
            <person name="Kang D.H."/>
            <person name="Heu S."/>
            <person name="Ryu S."/>
        </authorList>
    </citation>
    <scope>NUCLEOTIDE SEQUENCE [LARGE SCALE GENOMIC DNA]</scope>
</reference>
<dbReference type="Proteomes" id="UP000009288">
    <property type="component" value="Segment"/>
</dbReference>
<sequence length="74" mass="8466">MFNKQLVSMMKTFGEFLTEWDGLATDNKEIVEFVEKRGDKWVVLDHTKTKVLGTHDTKADADAQLRAIEANKHS</sequence>
<evidence type="ECO:0000313" key="1">
    <source>
        <dbReference type="EMBL" id="AEN94264.1"/>
    </source>
</evidence>
<organism evidence="1 2">
    <name type="scientific">Salmonella phage SFP10</name>
    <dbReference type="NCBI Taxonomy" id="1080800"/>
    <lineage>
        <taxon>Viruses</taxon>
        <taxon>Duplodnaviria</taxon>
        <taxon>Heunggongvirae</taxon>
        <taxon>Uroviricota</taxon>
        <taxon>Caudoviricetes</taxon>
        <taxon>Pantevenvirales</taxon>
        <taxon>Ackermannviridae</taxon>
        <taxon>Cvivirinae</taxon>
        <taxon>Kuttervirus</taxon>
        <taxon>Kuttervirus SFP10</taxon>
    </lineage>
</organism>
<dbReference type="EMBL" id="HQ259103">
    <property type="protein sequence ID" value="AEN94264.1"/>
    <property type="molecule type" value="Genomic_DNA"/>
</dbReference>
<dbReference type="GeneID" id="11257948"/>
<evidence type="ECO:0000313" key="2">
    <source>
        <dbReference type="Proteomes" id="UP000009288"/>
    </source>
</evidence>
<gene>
    <name evidence="1" type="ORF">SFP_0169</name>
</gene>
<keyword evidence="2" id="KW-1185">Reference proteome</keyword>
<proteinExistence type="predicted"/>
<accession>G4WAT6</accession>